<comment type="caution">
    <text evidence="2">The sequence shown here is derived from an EMBL/GenBank/DDBJ whole genome shotgun (WGS) entry which is preliminary data.</text>
</comment>
<dbReference type="Gene3D" id="1.10.10.10">
    <property type="entry name" value="Winged helix-like DNA-binding domain superfamily/Winged helix DNA-binding domain"/>
    <property type="match status" value="1"/>
</dbReference>
<dbReference type="Proteomes" id="UP001595548">
    <property type="component" value="Unassembled WGS sequence"/>
</dbReference>
<evidence type="ECO:0000313" key="3">
    <source>
        <dbReference type="Proteomes" id="UP001595548"/>
    </source>
</evidence>
<dbReference type="SMART" id="SM00421">
    <property type="entry name" value="HTH_LUXR"/>
    <property type="match status" value="1"/>
</dbReference>
<dbReference type="InterPro" id="IPR016032">
    <property type="entry name" value="Sig_transdc_resp-reg_C-effctor"/>
</dbReference>
<dbReference type="EMBL" id="JBHRTL010000008">
    <property type="protein sequence ID" value="MFC3155956.1"/>
    <property type="molecule type" value="Genomic_DNA"/>
</dbReference>
<dbReference type="RefSeq" id="WP_382416978.1">
    <property type="nucleotide sequence ID" value="NZ_AP031500.1"/>
</dbReference>
<evidence type="ECO:0000313" key="2">
    <source>
        <dbReference type="EMBL" id="MFC3155956.1"/>
    </source>
</evidence>
<reference evidence="3" key="1">
    <citation type="journal article" date="2019" name="Int. J. Syst. Evol. Microbiol.">
        <title>The Global Catalogue of Microorganisms (GCM) 10K type strain sequencing project: providing services to taxonomists for standard genome sequencing and annotation.</title>
        <authorList>
            <consortium name="The Broad Institute Genomics Platform"/>
            <consortium name="The Broad Institute Genome Sequencing Center for Infectious Disease"/>
            <person name="Wu L."/>
            <person name="Ma J."/>
        </authorList>
    </citation>
    <scope>NUCLEOTIDE SEQUENCE [LARGE SCALE GENOMIC DNA]</scope>
    <source>
        <strain evidence="3">KCTC 52141</strain>
    </source>
</reference>
<gene>
    <name evidence="2" type="ORF">ACFOEB_12145</name>
</gene>
<organism evidence="2 3">
    <name type="scientific">Gilvimarinus japonicus</name>
    <dbReference type="NCBI Taxonomy" id="1796469"/>
    <lineage>
        <taxon>Bacteria</taxon>
        <taxon>Pseudomonadati</taxon>
        <taxon>Pseudomonadota</taxon>
        <taxon>Gammaproteobacteria</taxon>
        <taxon>Cellvibrionales</taxon>
        <taxon>Cellvibrionaceae</taxon>
        <taxon>Gilvimarinus</taxon>
    </lineage>
</organism>
<name>A0ABV7HT45_9GAMM</name>
<proteinExistence type="predicted"/>
<protein>
    <submittedName>
        <fullName evidence="2">Helix-turn-helix transcriptional regulator</fullName>
    </submittedName>
</protein>
<dbReference type="InterPro" id="IPR000792">
    <property type="entry name" value="Tscrpt_reg_LuxR_C"/>
</dbReference>
<dbReference type="SUPFAM" id="SSF46894">
    <property type="entry name" value="C-terminal effector domain of the bipartite response regulators"/>
    <property type="match status" value="1"/>
</dbReference>
<evidence type="ECO:0000259" key="1">
    <source>
        <dbReference type="SMART" id="SM00421"/>
    </source>
</evidence>
<keyword evidence="3" id="KW-1185">Reference proteome</keyword>
<accession>A0ABV7HT45</accession>
<sequence length="312" mass="35404">MQTYVADYFKHDMTHLAILTGEPHSWIASNLMPNRAEVESTPAYDWSRRNNILYCAGATLFRDAKHTCVFIHNRSELQGEYQPEEMIRFEALSPYIEHAMKMRIELSSSANDTVYIRAALNKMRVPVALLNEFGELITQNQSMQAFLQEQSQLMIAGGTHLRLQNENINKTFQHAITQSVAITKDVDLGYNEKLAPVEREDGTKAFIGVDSIIEEQAGRSTFRGAMVYVLAPELVGHLSEQSLQRMFQLTNAEARVCQRFSLLESAKEIAQKEDKSVYTVREQLRTIFEKTGVSNQMQLVNLLASIPAPRPC</sequence>
<dbReference type="InterPro" id="IPR036388">
    <property type="entry name" value="WH-like_DNA-bd_sf"/>
</dbReference>
<feature type="domain" description="HTH luxR-type" evidence="1">
    <location>
        <begin position="246"/>
        <end position="303"/>
    </location>
</feature>